<dbReference type="Pfam" id="PF01135">
    <property type="entry name" value="PCMT"/>
    <property type="match status" value="1"/>
</dbReference>
<dbReference type="AlphaFoldDB" id="X0YYE8"/>
<evidence type="ECO:0000256" key="5">
    <source>
        <dbReference type="ARBA" id="ARBA00022603"/>
    </source>
</evidence>
<proteinExistence type="inferred from homology"/>
<organism evidence="8">
    <name type="scientific">marine sediment metagenome</name>
    <dbReference type="NCBI Taxonomy" id="412755"/>
    <lineage>
        <taxon>unclassified sequences</taxon>
        <taxon>metagenomes</taxon>
        <taxon>ecological metagenomes</taxon>
    </lineage>
</organism>
<dbReference type="NCBIfam" id="NF001453">
    <property type="entry name" value="PRK00312.1"/>
    <property type="match status" value="1"/>
</dbReference>
<sequence>MVQEQIIARGIKDERVLAACYKVPRHKFVPQEVQRFAYRDHPLSIGHEQTISQPYIVALMTELAQLGPEDKVLEIGTGSGYQAAILAEIAGEVYTIEILKPLAESSRTKLKELGYKNIHVKWGDGYLGWEEFAPYDAIVVTCAPDQCP</sequence>
<comment type="similarity">
    <text evidence="2">Belongs to the methyltransferase superfamily. L-isoaspartyl/D-aspartyl protein methyltransferase family.</text>
</comment>
<dbReference type="GO" id="GO:0004719">
    <property type="term" value="F:protein-L-isoaspartate (D-aspartate) O-methyltransferase activity"/>
    <property type="evidence" value="ECO:0007669"/>
    <property type="project" value="UniProtKB-EC"/>
</dbReference>
<dbReference type="GO" id="GO:0032259">
    <property type="term" value="P:methylation"/>
    <property type="evidence" value="ECO:0007669"/>
    <property type="project" value="UniProtKB-KW"/>
</dbReference>
<accession>X0YYE8</accession>
<dbReference type="InterPro" id="IPR000682">
    <property type="entry name" value="PCMT"/>
</dbReference>
<comment type="caution">
    <text evidence="8">The sequence shown here is derived from an EMBL/GenBank/DDBJ whole genome shotgun (WGS) entry which is preliminary data.</text>
</comment>
<keyword evidence="4" id="KW-0963">Cytoplasm</keyword>
<dbReference type="NCBIfam" id="TIGR00080">
    <property type="entry name" value="pimt"/>
    <property type="match status" value="1"/>
</dbReference>
<evidence type="ECO:0000256" key="1">
    <source>
        <dbReference type="ARBA" id="ARBA00004496"/>
    </source>
</evidence>
<name>X0YYE8_9ZZZZ</name>
<keyword evidence="7" id="KW-0949">S-adenosyl-L-methionine</keyword>
<keyword evidence="6" id="KW-0808">Transferase</keyword>
<dbReference type="InterPro" id="IPR029063">
    <property type="entry name" value="SAM-dependent_MTases_sf"/>
</dbReference>
<dbReference type="SUPFAM" id="SSF53335">
    <property type="entry name" value="S-adenosyl-L-methionine-dependent methyltransferases"/>
    <property type="match status" value="1"/>
</dbReference>
<evidence type="ECO:0000256" key="4">
    <source>
        <dbReference type="ARBA" id="ARBA00022490"/>
    </source>
</evidence>
<reference evidence="8" key="1">
    <citation type="journal article" date="2014" name="Front. Microbiol.">
        <title>High frequency of phylogenetically diverse reductive dehalogenase-homologous genes in deep subseafloor sedimentary metagenomes.</title>
        <authorList>
            <person name="Kawai M."/>
            <person name="Futagami T."/>
            <person name="Toyoda A."/>
            <person name="Takaki Y."/>
            <person name="Nishi S."/>
            <person name="Hori S."/>
            <person name="Arai W."/>
            <person name="Tsubouchi T."/>
            <person name="Morono Y."/>
            <person name="Uchiyama I."/>
            <person name="Ito T."/>
            <person name="Fujiyama A."/>
            <person name="Inagaki F."/>
            <person name="Takami H."/>
        </authorList>
    </citation>
    <scope>NUCLEOTIDE SEQUENCE</scope>
    <source>
        <strain evidence="8">Expedition CK06-06</strain>
    </source>
</reference>
<dbReference type="CDD" id="cd02440">
    <property type="entry name" value="AdoMet_MTases"/>
    <property type="match status" value="1"/>
</dbReference>
<evidence type="ECO:0000256" key="6">
    <source>
        <dbReference type="ARBA" id="ARBA00022679"/>
    </source>
</evidence>
<feature type="non-terminal residue" evidence="8">
    <location>
        <position position="148"/>
    </location>
</feature>
<dbReference type="GO" id="GO:0005737">
    <property type="term" value="C:cytoplasm"/>
    <property type="evidence" value="ECO:0007669"/>
    <property type="project" value="UniProtKB-SubCell"/>
</dbReference>
<dbReference type="PANTHER" id="PTHR11579:SF0">
    <property type="entry name" value="PROTEIN-L-ISOASPARTATE(D-ASPARTATE) O-METHYLTRANSFERASE"/>
    <property type="match status" value="1"/>
</dbReference>
<dbReference type="PROSITE" id="PS01279">
    <property type="entry name" value="PCMT"/>
    <property type="match status" value="1"/>
</dbReference>
<gene>
    <name evidence="8" type="ORF">S01H4_12247</name>
</gene>
<dbReference type="EC" id="2.1.1.77" evidence="3"/>
<evidence type="ECO:0000313" key="8">
    <source>
        <dbReference type="EMBL" id="GAG61869.1"/>
    </source>
</evidence>
<evidence type="ECO:0000256" key="2">
    <source>
        <dbReference type="ARBA" id="ARBA00005369"/>
    </source>
</evidence>
<comment type="subcellular location">
    <subcellularLocation>
        <location evidence="1">Cytoplasm</location>
    </subcellularLocation>
</comment>
<dbReference type="EMBL" id="BART01005159">
    <property type="protein sequence ID" value="GAG61869.1"/>
    <property type="molecule type" value="Genomic_DNA"/>
</dbReference>
<protein>
    <recommendedName>
        <fullName evidence="3">protein-L-isoaspartate(D-aspartate) O-methyltransferase</fullName>
        <ecNumber evidence="3">2.1.1.77</ecNumber>
    </recommendedName>
</protein>
<keyword evidence="5" id="KW-0489">Methyltransferase</keyword>
<dbReference type="PANTHER" id="PTHR11579">
    <property type="entry name" value="PROTEIN-L-ISOASPARTATE O-METHYLTRANSFERASE"/>
    <property type="match status" value="1"/>
</dbReference>
<evidence type="ECO:0000256" key="3">
    <source>
        <dbReference type="ARBA" id="ARBA00011890"/>
    </source>
</evidence>
<evidence type="ECO:0000256" key="7">
    <source>
        <dbReference type="ARBA" id="ARBA00022691"/>
    </source>
</evidence>
<dbReference type="Gene3D" id="3.40.50.150">
    <property type="entry name" value="Vaccinia Virus protein VP39"/>
    <property type="match status" value="1"/>
</dbReference>